<dbReference type="SMART" id="SM00345">
    <property type="entry name" value="HTH_GNTR"/>
    <property type="match status" value="1"/>
</dbReference>
<name>A0ABQ3Y4Y3_9ACTN</name>
<evidence type="ECO:0000256" key="1">
    <source>
        <dbReference type="ARBA" id="ARBA00005384"/>
    </source>
</evidence>
<gene>
    <name evidence="7" type="ORF">Ade02nite_36780</name>
</gene>
<evidence type="ECO:0000256" key="2">
    <source>
        <dbReference type="ARBA" id="ARBA00022898"/>
    </source>
</evidence>
<keyword evidence="3" id="KW-0805">Transcription regulation</keyword>
<keyword evidence="4" id="KW-0238">DNA-binding</keyword>
<dbReference type="PANTHER" id="PTHR46577">
    <property type="entry name" value="HTH-TYPE TRANSCRIPTIONAL REGULATORY PROTEIN GABR"/>
    <property type="match status" value="1"/>
</dbReference>
<comment type="similarity">
    <text evidence="1">In the C-terminal section; belongs to the class-I pyridoxal-phosphate-dependent aminotransferase family.</text>
</comment>
<comment type="caution">
    <text evidence="7">The sequence shown here is derived from an EMBL/GenBank/DDBJ whole genome shotgun (WGS) entry which is preliminary data.</text>
</comment>
<dbReference type="CDD" id="cd00609">
    <property type="entry name" value="AAT_like"/>
    <property type="match status" value="1"/>
</dbReference>
<dbReference type="InterPro" id="IPR000524">
    <property type="entry name" value="Tscrpt_reg_HTH_GntR"/>
</dbReference>
<accession>A0ABQ3Y4Y3</accession>
<dbReference type="Pfam" id="PF00155">
    <property type="entry name" value="Aminotran_1_2"/>
    <property type="match status" value="1"/>
</dbReference>
<evidence type="ECO:0000259" key="6">
    <source>
        <dbReference type="PROSITE" id="PS50949"/>
    </source>
</evidence>
<feature type="domain" description="HTH gntR-type" evidence="6">
    <location>
        <begin position="11"/>
        <end position="79"/>
    </location>
</feature>
<evidence type="ECO:0000256" key="5">
    <source>
        <dbReference type="ARBA" id="ARBA00023163"/>
    </source>
</evidence>
<keyword evidence="5" id="KW-0804">Transcription</keyword>
<evidence type="ECO:0000256" key="3">
    <source>
        <dbReference type="ARBA" id="ARBA00023015"/>
    </source>
</evidence>
<dbReference type="PROSITE" id="PS50949">
    <property type="entry name" value="HTH_GNTR"/>
    <property type="match status" value="1"/>
</dbReference>
<keyword evidence="8" id="KW-1185">Reference proteome</keyword>
<evidence type="ECO:0000256" key="4">
    <source>
        <dbReference type="ARBA" id="ARBA00023125"/>
    </source>
</evidence>
<dbReference type="PANTHER" id="PTHR46577:SF1">
    <property type="entry name" value="HTH-TYPE TRANSCRIPTIONAL REGULATORY PROTEIN GABR"/>
    <property type="match status" value="1"/>
</dbReference>
<dbReference type="RefSeq" id="WP_203764618.1">
    <property type="nucleotide sequence ID" value="NZ_BAAABO010000036.1"/>
</dbReference>
<dbReference type="Proteomes" id="UP000609879">
    <property type="component" value="Unassembled WGS sequence"/>
</dbReference>
<dbReference type="Gene3D" id="3.40.640.10">
    <property type="entry name" value="Type I PLP-dependent aspartate aminotransferase-like (Major domain)"/>
    <property type="match status" value="1"/>
</dbReference>
<keyword evidence="2" id="KW-0663">Pyridoxal phosphate</keyword>
<dbReference type="InterPro" id="IPR051446">
    <property type="entry name" value="HTH_trans_reg/aminotransferase"/>
</dbReference>
<evidence type="ECO:0000313" key="7">
    <source>
        <dbReference type="EMBL" id="GID75037.1"/>
    </source>
</evidence>
<dbReference type="InterPro" id="IPR036390">
    <property type="entry name" value="WH_DNA-bd_sf"/>
</dbReference>
<dbReference type="InterPro" id="IPR036388">
    <property type="entry name" value="WH-like_DNA-bd_sf"/>
</dbReference>
<dbReference type="InterPro" id="IPR015421">
    <property type="entry name" value="PyrdxlP-dep_Trfase_major"/>
</dbReference>
<evidence type="ECO:0000313" key="8">
    <source>
        <dbReference type="Proteomes" id="UP000609879"/>
    </source>
</evidence>
<protein>
    <submittedName>
        <fullName evidence="7">GntR family transcriptional regulator</fullName>
    </submittedName>
</protein>
<dbReference type="Pfam" id="PF00392">
    <property type="entry name" value="GntR"/>
    <property type="match status" value="1"/>
</dbReference>
<dbReference type="SUPFAM" id="SSF53383">
    <property type="entry name" value="PLP-dependent transferases"/>
    <property type="match status" value="1"/>
</dbReference>
<reference evidence="7 8" key="1">
    <citation type="submission" date="2021-01" db="EMBL/GenBank/DDBJ databases">
        <title>Whole genome shotgun sequence of Actinoplanes deccanensis NBRC 13994.</title>
        <authorList>
            <person name="Komaki H."/>
            <person name="Tamura T."/>
        </authorList>
    </citation>
    <scope>NUCLEOTIDE SEQUENCE [LARGE SCALE GENOMIC DNA]</scope>
    <source>
        <strain evidence="7 8">NBRC 13994</strain>
    </source>
</reference>
<dbReference type="EMBL" id="BOMI01000068">
    <property type="protein sequence ID" value="GID75037.1"/>
    <property type="molecule type" value="Genomic_DNA"/>
</dbReference>
<organism evidence="7 8">
    <name type="scientific">Paractinoplanes deccanensis</name>
    <dbReference type="NCBI Taxonomy" id="113561"/>
    <lineage>
        <taxon>Bacteria</taxon>
        <taxon>Bacillati</taxon>
        <taxon>Actinomycetota</taxon>
        <taxon>Actinomycetes</taxon>
        <taxon>Micromonosporales</taxon>
        <taxon>Micromonosporaceae</taxon>
        <taxon>Paractinoplanes</taxon>
    </lineage>
</organism>
<dbReference type="InterPro" id="IPR004839">
    <property type="entry name" value="Aminotransferase_I/II_large"/>
</dbReference>
<dbReference type="Gene3D" id="1.10.10.10">
    <property type="entry name" value="Winged helix-like DNA-binding domain superfamily/Winged helix DNA-binding domain"/>
    <property type="match status" value="1"/>
</dbReference>
<sequence>MLDELKHRLTDFTARGLADAVGRAVGDGTLRPGAKLPPVRTVATALHMSPTTVSAAWQLLRRSGTIRTDGRRGTIVAEDRLSGPGRYRAALRGRSGFALDLSTGVPDPSLLPPLPPLAGLSPAPTSYLDEPVLPALAELLRDSWPYPPERLAIFDGAMDAIDHVASSLLRLGDRAVVENPCFPPLLDLLDALGVQVIGAATDEEGMLPDQLAVALAQRPAAVFVQPRAHNPTGASWSGTRAAALAEVLAQTPHVYVVEDDSAGDVSSAALHSVGSFLPRQTIHVRSFSKSHGPDLRLAAVGAPAATLDPVLERRLLGQGWTSRLLQHLLLTLLTDPASVAAVRRARAAYASRRRTMASLLGLPPGDGLNLWLPVADEQAALISLAGAGIGAAAGAAFTVGAGTPHLRVTVGLIGDDHEAVAARLAEAARAPAQAVPR</sequence>
<dbReference type="InterPro" id="IPR015424">
    <property type="entry name" value="PyrdxlP-dep_Trfase"/>
</dbReference>
<dbReference type="SUPFAM" id="SSF46785">
    <property type="entry name" value="Winged helix' DNA-binding domain"/>
    <property type="match status" value="1"/>
</dbReference>
<proteinExistence type="inferred from homology"/>